<evidence type="ECO:0000256" key="1">
    <source>
        <dbReference type="SAM" id="Phobius"/>
    </source>
</evidence>
<protein>
    <submittedName>
        <fullName evidence="2">Uncharacterized protein</fullName>
    </submittedName>
</protein>
<sequence length="200" mass="20785">MRRGRGWDGLFDLAGRNLAVVGVAFAVFFFLLPGANRPLGWGAAYAFGASTAVEIHSSCEIETLVRGGSVGRSTGKCDGATWTVDGRTRSGTLYASSDEIDRTSAGDPKFVGEAKAFGSRVYGRPGTSVIVLDLTLVTAAGTGVLVLFGCVVAAALSFRRPREADTSETADSTIPGRVFIAELVLIALAAGAFAIFAGWL</sequence>
<keyword evidence="1" id="KW-1133">Transmembrane helix</keyword>
<evidence type="ECO:0000313" key="3">
    <source>
        <dbReference type="Proteomes" id="UP000183413"/>
    </source>
</evidence>
<proteinExistence type="predicted"/>
<name>A0A1I5HZM6_9ACTN</name>
<feature type="transmembrane region" description="Helical" evidence="1">
    <location>
        <begin position="134"/>
        <end position="158"/>
    </location>
</feature>
<dbReference type="AlphaFoldDB" id="A0A1I5HZM6"/>
<gene>
    <name evidence="2" type="ORF">SAMN04489713_10736</name>
</gene>
<evidence type="ECO:0000313" key="2">
    <source>
        <dbReference type="EMBL" id="SFO53818.1"/>
    </source>
</evidence>
<dbReference type="EMBL" id="FOVH01000007">
    <property type="protein sequence ID" value="SFO53818.1"/>
    <property type="molecule type" value="Genomic_DNA"/>
</dbReference>
<reference evidence="2 3" key="1">
    <citation type="submission" date="2016-10" db="EMBL/GenBank/DDBJ databases">
        <authorList>
            <person name="de Groot N.N."/>
        </authorList>
    </citation>
    <scope>NUCLEOTIDE SEQUENCE [LARGE SCALE GENOMIC DNA]</scope>
    <source>
        <strain evidence="2 3">DSM 43067</strain>
    </source>
</reference>
<dbReference type="RefSeq" id="WP_075021880.1">
    <property type="nucleotide sequence ID" value="NZ_FOVH01000007.1"/>
</dbReference>
<feature type="transmembrane region" description="Helical" evidence="1">
    <location>
        <begin position="12"/>
        <end position="32"/>
    </location>
</feature>
<keyword evidence="3" id="KW-1185">Reference proteome</keyword>
<dbReference type="Proteomes" id="UP000183413">
    <property type="component" value="Unassembled WGS sequence"/>
</dbReference>
<keyword evidence="1" id="KW-0812">Transmembrane</keyword>
<organism evidence="2 3">
    <name type="scientific">Actinomadura madurae</name>
    <dbReference type="NCBI Taxonomy" id="1993"/>
    <lineage>
        <taxon>Bacteria</taxon>
        <taxon>Bacillati</taxon>
        <taxon>Actinomycetota</taxon>
        <taxon>Actinomycetes</taxon>
        <taxon>Streptosporangiales</taxon>
        <taxon>Thermomonosporaceae</taxon>
        <taxon>Actinomadura</taxon>
    </lineage>
</organism>
<keyword evidence="1" id="KW-0472">Membrane</keyword>
<dbReference type="InParanoid" id="A0A1I5HZM6"/>
<feature type="transmembrane region" description="Helical" evidence="1">
    <location>
        <begin position="179"/>
        <end position="199"/>
    </location>
</feature>
<accession>A0A1I5HZM6</accession>